<sequence>MAENDITKSAVPTGYAFWTSGKPKQPNEINWKYHLRKLLTVKKFSDLENDQEKSGLKRSLNAVDLTMIGIGAIIGTGIFVLTGQAAATKAGPAIVVSFIISGIAASFAALSYSEMASMIPIAGSAYTYSYATMGELIAWIIGWDLILEYAVSAAAVAIGWSEYFVSFFQDAFGVELNPSWTSAPLKFTTKTQSFELVEGAYFNLLAFLIVIILTAILTIGIKESARVNAVIVAYKVFVVILFIIIGAIYVNPQNYQPFVPPNTTGRWDDFGVSGIFSAATTVFFAYIGFDAVSTTAQECRNPQRDMPLGIIGSLVICSVLYIAVCLVLTGIVPYQQLNTGAPIAVATSKIGMKWLSIAIDLGALAGLTSVILCMLMGQPRIFYSMANDGLFPAVAAKIHPRFQTPYVTIMITGFFVAVLAAIFPIAVLAEMTSVGTLFAFFLVHIGVMILRIKAPEIPRQFKAPGGTYFVPIVGALLTVLLLATATKPSIERLFGWMAIGLLIYAFYGRRNSKLARRAADLEFNDGNKEDPNDIKEPIEKPIP</sequence>
<feature type="transmembrane region" description="Helical" evidence="6">
    <location>
        <begin position="434"/>
        <end position="454"/>
    </location>
</feature>
<dbReference type="GO" id="GO:0015171">
    <property type="term" value="F:amino acid transmembrane transporter activity"/>
    <property type="evidence" value="ECO:0007669"/>
    <property type="project" value="TreeGrafter"/>
</dbReference>
<keyword evidence="3 6" id="KW-0812">Transmembrane</keyword>
<reference evidence="7" key="1">
    <citation type="submission" date="2021-06" db="EMBL/GenBank/DDBJ databases">
        <authorList>
            <person name="Kallberg Y."/>
            <person name="Tangrot J."/>
            <person name="Rosling A."/>
        </authorList>
    </citation>
    <scope>NUCLEOTIDE SEQUENCE</scope>
    <source>
        <strain evidence="7">MT106</strain>
    </source>
</reference>
<comment type="caution">
    <text evidence="7">The sequence shown here is derived from an EMBL/GenBank/DDBJ whole genome shotgun (WGS) entry which is preliminary data.</text>
</comment>
<name>A0A9N8ZSC6_9GLOM</name>
<feature type="transmembrane region" description="Helical" evidence="6">
    <location>
        <begin position="406"/>
        <end position="428"/>
    </location>
</feature>
<dbReference type="PANTHER" id="PTHR43243">
    <property type="entry name" value="INNER MEMBRANE TRANSPORTER YGJI-RELATED"/>
    <property type="match status" value="1"/>
</dbReference>
<evidence type="ECO:0000256" key="3">
    <source>
        <dbReference type="ARBA" id="ARBA00022692"/>
    </source>
</evidence>
<dbReference type="Gene3D" id="1.20.1740.10">
    <property type="entry name" value="Amino acid/polyamine transporter I"/>
    <property type="match status" value="1"/>
</dbReference>
<dbReference type="Pfam" id="PF13520">
    <property type="entry name" value="AA_permease_2"/>
    <property type="match status" value="1"/>
</dbReference>
<dbReference type="PIRSF" id="PIRSF006060">
    <property type="entry name" value="AA_transporter"/>
    <property type="match status" value="1"/>
</dbReference>
<keyword evidence="4 6" id="KW-1133">Transmembrane helix</keyword>
<feature type="transmembrane region" description="Helical" evidence="6">
    <location>
        <begin position="490"/>
        <end position="507"/>
    </location>
</feature>
<proteinExistence type="predicted"/>
<feature type="transmembrane region" description="Helical" evidence="6">
    <location>
        <begin position="310"/>
        <end position="334"/>
    </location>
</feature>
<keyword evidence="8" id="KW-1185">Reference proteome</keyword>
<gene>
    <name evidence="7" type="ORF">AGERDE_LOCUS4454</name>
</gene>
<evidence type="ECO:0000313" key="7">
    <source>
        <dbReference type="EMBL" id="CAG8505178.1"/>
    </source>
</evidence>
<dbReference type="AlphaFoldDB" id="A0A9N8ZSC6"/>
<dbReference type="EMBL" id="CAJVPL010000512">
    <property type="protein sequence ID" value="CAG8505178.1"/>
    <property type="molecule type" value="Genomic_DNA"/>
</dbReference>
<feature type="transmembrane region" description="Helical" evidence="6">
    <location>
        <begin position="354"/>
        <end position="375"/>
    </location>
</feature>
<comment type="subcellular location">
    <subcellularLocation>
        <location evidence="1">Membrane</location>
        <topology evidence="1">Multi-pass membrane protein</topology>
    </subcellularLocation>
</comment>
<feature type="transmembrane region" description="Helical" evidence="6">
    <location>
        <begin position="62"/>
        <end position="81"/>
    </location>
</feature>
<keyword evidence="2" id="KW-0813">Transport</keyword>
<accession>A0A9N8ZSC6</accession>
<evidence type="ECO:0000256" key="2">
    <source>
        <dbReference type="ARBA" id="ARBA00022448"/>
    </source>
</evidence>
<dbReference type="Proteomes" id="UP000789831">
    <property type="component" value="Unassembled WGS sequence"/>
</dbReference>
<dbReference type="PANTHER" id="PTHR43243:SF4">
    <property type="entry name" value="CATIONIC AMINO ACID TRANSPORTER 4"/>
    <property type="match status" value="1"/>
</dbReference>
<feature type="transmembrane region" description="Helical" evidence="6">
    <location>
        <begin position="270"/>
        <end position="289"/>
    </location>
</feature>
<feature type="transmembrane region" description="Helical" evidence="6">
    <location>
        <begin position="93"/>
        <end position="115"/>
    </location>
</feature>
<evidence type="ECO:0000256" key="5">
    <source>
        <dbReference type="ARBA" id="ARBA00023136"/>
    </source>
</evidence>
<dbReference type="InterPro" id="IPR002293">
    <property type="entry name" value="AA/rel_permease1"/>
</dbReference>
<evidence type="ECO:0000256" key="6">
    <source>
        <dbReference type="SAM" id="Phobius"/>
    </source>
</evidence>
<feature type="transmembrane region" description="Helical" evidence="6">
    <location>
        <begin position="466"/>
        <end position="484"/>
    </location>
</feature>
<feature type="transmembrane region" description="Helical" evidence="6">
    <location>
        <begin position="232"/>
        <end position="250"/>
    </location>
</feature>
<keyword evidence="5 6" id="KW-0472">Membrane</keyword>
<evidence type="ECO:0000256" key="1">
    <source>
        <dbReference type="ARBA" id="ARBA00004141"/>
    </source>
</evidence>
<feature type="transmembrane region" description="Helical" evidence="6">
    <location>
        <begin position="136"/>
        <end position="160"/>
    </location>
</feature>
<protein>
    <submittedName>
        <fullName evidence="7">10449_t:CDS:1</fullName>
    </submittedName>
</protein>
<dbReference type="GO" id="GO:0016020">
    <property type="term" value="C:membrane"/>
    <property type="evidence" value="ECO:0007669"/>
    <property type="project" value="UniProtKB-SubCell"/>
</dbReference>
<evidence type="ECO:0000256" key="4">
    <source>
        <dbReference type="ARBA" id="ARBA00022989"/>
    </source>
</evidence>
<feature type="transmembrane region" description="Helical" evidence="6">
    <location>
        <begin position="200"/>
        <end position="220"/>
    </location>
</feature>
<organism evidence="7 8">
    <name type="scientific">Ambispora gerdemannii</name>
    <dbReference type="NCBI Taxonomy" id="144530"/>
    <lineage>
        <taxon>Eukaryota</taxon>
        <taxon>Fungi</taxon>
        <taxon>Fungi incertae sedis</taxon>
        <taxon>Mucoromycota</taxon>
        <taxon>Glomeromycotina</taxon>
        <taxon>Glomeromycetes</taxon>
        <taxon>Archaeosporales</taxon>
        <taxon>Ambisporaceae</taxon>
        <taxon>Ambispora</taxon>
    </lineage>
</organism>
<dbReference type="OrthoDB" id="5982228at2759"/>
<evidence type="ECO:0000313" key="8">
    <source>
        <dbReference type="Proteomes" id="UP000789831"/>
    </source>
</evidence>